<dbReference type="InterPro" id="IPR032466">
    <property type="entry name" value="Metal_Hydrolase"/>
</dbReference>
<dbReference type="GO" id="GO:0016831">
    <property type="term" value="F:carboxy-lyase activity"/>
    <property type="evidence" value="ECO:0007669"/>
    <property type="project" value="UniProtKB-KW"/>
</dbReference>
<dbReference type="OrthoDB" id="2135488at2759"/>
<dbReference type="InterPro" id="IPR032465">
    <property type="entry name" value="ACMSD"/>
</dbReference>
<proteinExistence type="inferred from homology"/>
<dbReference type="Pfam" id="PF04909">
    <property type="entry name" value="Amidohydro_2"/>
    <property type="match status" value="1"/>
</dbReference>
<evidence type="ECO:0000313" key="5">
    <source>
        <dbReference type="Proteomes" id="UP000054558"/>
    </source>
</evidence>
<comment type="similarity">
    <text evidence="2">Belongs to the metallo-dependent hydrolases superfamily.</text>
</comment>
<keyword evidence="1 2" id="KW-0456">Lyase</keyword>
<protein>
    <submittedName>
        <fullName evidence="4">Amidohydrolase family protein</fullName>
    </submittedName>
</protein>
<sequence>MNQDTEGMRNAVQQPRPRVLDSHLHVWASEEESKTFPYNLSQKPTIPGNTDLLLQEMDVAGVDGALIVQPFDHKFDHSYVSSALKKHPNKFAGCLLADPTPGGGGTRELERLVQEDGFSAVRFNPYLWPAGEQMTNDIGRAMFAKAGQLGAPVGFMCFKGLHLHIDDIEALCRDFPETKVLLDHFAFTNPQRSEQETTMWDRLLTLSQYPQVYVKLSAFFRVSKEEFPYRDTVPMIRQLADAFGARRLLWGSDFPYVTQQCGYTKNWQILDETDVLNAEGLELVRGEALAALFPSKWQR</sequence>
<dbReference type="STRING" id="105231.A0A1Y1IAE3"/>
<dbReference type="AlphaFoldDB" id="A0A1Y1IAE3"/>
<evidence type="ECO:0000256" key="2">
    <source>
        <dbReference type="RuleBase" id="RU366045"/>
    </source>
</evidence>
<dbReference type="PANTHER" id="PTHR21240:SF19">
    <property type="entry name" value="CATALYTIC_ HYDROLASE"/>
    <property type="match status" value="1"/>
</dbReference>
<gene>
    <name evidence="4" type="ORF">KFL_002870030</name>
</gene>
<evidence type="ECO:0000313" key="4">
    <source>
        <dbReference type="EMBL" id="GAQ86399.1"/>
    </source>
</evidence>
<keyword evidence="5" id="KW-1185">Reference proteome</keyword>
<accession>A0A1Y1IAE3</accession>
<evidence type="ECO:0000259" key="3">
    <source>
        <dbReference type="Pfam" id="PF04909"/>
    </source>
</evidence>
<dbReference type="PANTHER" id="PTHR21240">
    <property type="entry name" value="2-AMINO-3-CARBOXYLMUCONATE-6-SEMIALDEHYDE DECARBOXYLASE"/>
    <property type="match status" value="1"/>
</dbReference>
<keyword evidence="2" id="KW-0210">Decarboxylase</keyword>
<dbReference type="EMBL" id="DF237236">
    <property type="protein sequence ID" value="GAQ86399.1"/>
    <property type="molecule type" value="Genomic_DNA"/>
</dbReference>
<feature type="domain" description="Amidohydrolase-related" evidence="3">
    <location>
        <begin position="21"/>
        <end position="271"/>
    </location>
</feature>
<dbReference type="Proteomes" id="UP000054558">
    <property type="component" value="Unassembled WGS sequence"/>
</dbReference>
<dbReference type="InterPro" id="IPR006680">
    <property type="entry name" value="Amidohydro-rel"/>
</dbReference>
<reference evidence="4 5" key="1">
    <citation type="journal article" date="2014" name="Nat. Commun.">
        <title>Klebsormidium flaccidum genome reveals primary factors for plant terrestrial adaptation.</title>
        <authorList>
            <person name="Hori K."/>
            <person name="Maruyama F."/>
            <person name="Fujisawa T."/>
            <person name="Togashi T."/>
            <person name="Yamamoto N."/>
            <person name="Seo M."/>
            <person name="Sato S."/>
            <person name="Yamada T."/>
            <person name="Mori H."/>
            <person name="Tajima N."/>
            <person name="Moriyama T."/>
            <person name="Ikeuchi M."/>
            <person name="Watanabe M."/>
            <person name="Wada H."/>
            <person name="Kobayashi K."/>
            <person name="Saito M."/>
            <person name="Masuda T."/>
            <person name="Sasaki-Sekimoto Y."/>
            <person name="Mashiguchi K."/>
            <person name="Awai K."/>
            <person name="Shimojima M."/>
            <person name="Masuda S."/>
            <person name="Iwai M."/>
            <person name="Nobusawa T."/>
            <person name="Narise T."/>
            <person name="Kondo S."/>
            <person name="Saito H."/>
            <person name="Sato R."/>
            <person name="Murakawa M."/>
            <person name="Ihara Y."/>
            <person name="Oshima-Yamada Y."/>
            <person name="Ohtaka K."/>
            <person name="Satoh M."/>
            <person name="Sonobe K."/>
            <person name="Ishii M."/>
            <person name="Ohtani R."/>
            <person name="Kanamori-Sato M."/>
            <person name="Honoki R."/>
            <person name="Miyazaki D."/>
            <person name="Mochizuki H."/>
            <person name="Umetsu J."/>
            <person name="Higashi K."/>
            <person name="Shibata D."/>
            <person name="Kamiya Y."/>
            <person name="Sato N."/>
            <person name="Nakamura Y."/>
            <person name="Tabata S."/>
            <person name="Ida S."/>
            <person name="Kurokawa K."/>
            <person name="Ohta H."/>
        </authorList>
    </citation>
    <scope>NUCLEOTIDE SEQUENCE [LARGE SCALE GENOMIC DNA]</scope>
    <source>
        <strain evidence="4 5">NIES-2285</strain>
    </source>
</reference>
<name>A0A1Y1IAE3_KLENI</name>
<dbReference type="SUPFAM" id="SSF51556">
    <property type="entry name" value="Metallo-dependent hydrolases"/>
    <property type="match status" value="1"/>
</dbReference>
<dbReference type="OMA" id="AECGYKE"/>
<keyword evidence="4" id="KW-0378">Hydrolase</keyword>
<evidence type="ECO:0000256" key="1">
    <source>
        <dbReference type="ARBA" id="ARBA00023239"/>
    </source>
</evidence>
<dbReference type="Gene3D" id="3.20.20.140">
    <property type="entry name" value="Metal-dependent hydrolases"/>
    <property type="match status" value="1"/>
</dbReference>
<dbReference type="GO" id="GO:0016787">
    <property type="term" value="F:hydrolase activity"/>
    <property type="evidence" value="ECO:0007669"/>
    <property type="project" value="UniProtKB-KW"/>
</dbReference>
<organism evidence="4 5">
    <name type="scientific">Klebsormidium nitens</name>
    <name type="common">Green alga</name>
    <name type="synonym">Ulothrix nitens</name>
    <dbReference type="NCBI Taxonomy" id="105231"/>
    <lineage>
        <taxon>Eukaryota</taxon>
        <taxon>Viridiplantae</taxon>
        <taxon>Streptophyta</taxon>
        <taxon>Klebsormidiophyceae</taxon>
        <taxon>Klebsormidiales</taxon>
        <taxon>Klebsormidiaceae</taxon>
        <taxon>Klebsormidium</taxon>
    </lineage>
</organism>